<gene>
    <name evidence="1" type="ORF">ABC977_14420</name>
</gene>
<accession>A0ABV4BH31</accession>
<protein>
    <submittedName>
        <fullName evidence="1">Uncharacterized protein</fullName>
    </submittedName>
</protein>
<proteinExistence type="predicted"/>
<dbReference type="Proteomes" id="UP001564408">
    <property type="component" value="Unassembled WGS sequence"/>
</dbReference>
<organism evidence="1 2">
    <name type="scientific">Thioalkalicoccus limnaeus</name>
    <dbReference type="NCBI Taxonomy" id="120681"/>
    <lineage>
        <taxon>Bacteria</taxon>
        <taxon>Pseudomonadati</taxon>
        <taxon>Pseudomonadota</taxon>
        <taxon>Gammaproteobacteria</taxon>
        <taxon>Chromatiales</taxon>
        <taxon>Chromatiaceae</taxon>
        <taxon>Thioalkalicoccus</taxon>
    </lineage>
</organism>
<sequence>MNQRDRVRGAGLLCCHCVRNSAYYRAGWRDGHFVSQLDFWRNANGNFIDIAVLEWCKLFADRNGKHHWRKVVPDPDGFLPGLFGSIGVSEEAFNSLCEETRTYRDKFIAHLDEGRLMHIPRLNVIIDSSIFLYGLIRTEYQQFLGDAPPDLRQFYEERLAEATGVYPNAT</sequence>
<dbReference type="RefSeq" id="WP_369667983.1">
    <property type="nucleotide sequence ID" value="NZ_JBDKXB010000024.1"/>
</dbReference>
<dbReference type="EMBL" id="JBDKXB010000024">
    <property type="protein sequence ID" value="MEY6433597.1"/>
    <property type="molecule type" value="Genomic_DNA"/>
</dbReference>
<comment type="caution">
    <text evidence="1">The sequence shown here is derived from an EMBL/GenBank/DDBJ whole genome shotgun (WGS) entry which is preliminary data.</text>
</comment>
<reference evidence="1 2" key="1">
    <citation type="submission" date="2024-05" db="EMBL/GenBank/DDBJ databases">
        <title>Genome Sequence and Characterization of the New Strain Purple Sulfur Bacterium of Genus Thioalkalicoccus.</title>
        <authorList>
            <person name="Bryantseva I.A."/>
            <person name="Kyndt J.A."/>
            <person name="Imhoff J.F."/>
        </authorList>
    </citation>
    <scope>NUCLEOTIDE SEQUENCE [LARGE SCALE GENOMIC DNA]</scope>
    <source>
        <strain evidence="1 2">Um2</strain>
    </source>
</reference>
<evidence type="ECO:0000313" key="1">
    <source>
        <dbReference type="EMBL" id="MEY6433597.1"/>
    </source>
</evidence>
<keyword evidence="2" id="KW-1185">Reference proteome</keyword>
<name>A0ABV4BH31_9GAMM</name>
<evidence type="ECO:0000313" key="2">
    <source>
        <dbReference type="Proteomes" id="UP001564408"/>
    </source>
</evidence>